<feature type="domain" description="PLD phosphodiesterase" evidence="2">
    <location>
        <begin position="159"/>
        <end position="186"/>
    </location>
</feature>
<sequence length="429" mass="47576">MTIDYFAVISVVSIGIVSALIFLVLFEPGLDYRIGTPLPASASDEFESLLCAVIDESPTVVTHWEVHTRGADFYEAELRAIAAARTSIHIEAFIFHEGPIGKRFINALSERAAAGVTVRIIVDAFGSILTPSRFFAPLREAGGQVVWYQPLRWYTLKRYNNRTHRELLIVDGTTGFIGGAGIAGHWNETQDGLPPWRDTVVKVEGPAVVALQTVFIDNWLEGSGEILAAEEVFPQDNRVPHPRDHHGIALALGSNPTAGRSTRSRTLFQLLIAAAGQEVLINSPYFLPDRALRRCLLAAAARGVEIRVIMPGTHNNHLFARLASRRLYGELLRGGIRLFEYQPGMIHAKIMVVDRIWSVVGSTNFDSRSFELNDEVNLAVRDPALAARLGDDFQLDLSRSPEVKLAEWEKRPLAERIGSMIGRVIERQE</sequence>
<protein>
    <submittedName>
        <fullName evidence="3">Cardiolipin synthase B</fullName>
    </submittedName>
</protein>
<dbReference type="AlphaFoldDB" id="A0A6B3SZX4"/>
<keyword evidence="4" id="KW-1185">Reference proteome</keyword>
<dbReference type="PROSITE" id="PS50035">
    <property type="entry name" value="PLD"/>
    <property type="match status" value="2"/>
</dbReference>
<proteinExistence type="predicted"/>
<keyword evidence="1" id="KW-0472">Membrane</keyword>
<dbReference type="Gene3D" id="3.30.870.10">
    <property type="entry name" value="Endonuclease Chain A"/>
    <property type="match status" value="2"/>
</dbReference>
<dbReference type="PANTHER" id="PTHR21248:SF22">
    <property type="entry name" value="PHOSPHOLIPASE D"/>
    <property type="match status" value="1"/>
</dbReference>
<organism evidence="3 4">
    <name type="scientific">Noviherbaspirillum galbum</name>
    <dbReference type="NCBI Taxonomy" id="2709383"/>
    <lineage>
        <taxon>Bacteria</taxon>
        <taxon>Pseudomonadati</taxon>
        <taxon>Pseudomonadota</taxon>
        <taxon>Betaproteobacteria</taxon>
        <taxon>Burkholderiales</taxon>
        <taxon>Oxalobacteraceae</taxon>
        <taxon>Noviherbaspirillum</taxon>
    </lineage>
</organism>
<dbReference type="SUPFAM" id="SSF56024">
    <property type="entry name" value="Phospholipase D/nuclease"/>
    <property type="match status" value="2"/>
</dbReference>
<evidence type="ECO:0000313" key="4">
    <source>
        <dbReference type="Proteomes" id="UP000482155"/>
    </source>
</evidence>
<dbReference type="InterPro" id="IPR001736">
    <property type="entry name" value="PLipase_D/transphosphatidylase"/>
</dbReference>
<evidence type="ECO:0000313" key="3">
    <source>
        <dbReference type="EMBL" id="NEX64859.1"/>
    </source>
</evidence>
<dbReference type="GO" id="GO:0032049">
    <property type="term" value="P:cardiolipin biosynthetic process"/>
    <property type="evidence" value="ECO:0007669"/>
    <property type="project" value="UniProtKB-ARBA"/>
</dbReference>
<gene>
    <name evidence="3" type="ORF">G3574_27575</name>
</gene>
<dbReference type="CDD" id="cd09159">
    <property type="entry name" value="PLDc_ybhO_like_2"/>
    <property type="match status" value="1"/>
</dbReference>
<accession>A0A6B3SZX4</accession>
<feature type="domain" description="PLD phosphodiesterase" evidence="2">
    <location>
        <begin position="342"/>
        <end position="369"/>
    </location>
</feature>
<evidence type="ECO:0000256" key="1">
    <source>
        <dbReference type="SAM" id="Phobius"/>
    </source>
</evidence>
<dbReference type="GO" id="GO:0016020">
    <property type="term" value="C:membrane"/>
    <property type="evidence" value="ECO:0007669"/>
    <property type="project" value="TreeGrafter"/>
</dbReference>
<dbReference type="RefSeq" id="WP_163968775.1">
    <property type="nucleotide sequence ID" value="NZ_JAAIVB010000085.1"/>
</dbReference>
<dbReference type="GO" id="GO:0008808">
    <property type="term" value="F:cardiolipin synthase activity"/>
    <property type="evidence" value="ECO:0007669"/>
    <property type="project" value="TreeGrafter"/>
</dbReference>
<dbReference type="Proteomes" id="UP000482155">
    <property type="component" value="Unassembled WGS sequence"/>
</dbReference>
<feature type="transmembrane region" description="Helical" evidence="1">
    <location>
        <begin position="6"/>
        <end position="26"/>
    </location>
</feature>
<dbReference type="PANTHER" id="PTHR21248">
    <property type="entry name" value="CARDIOLIPIN SYNTHASE"/>
    <property type="match status" value="1"/>
</dbReference>
<name>A0A6B3SZX4_9BURK</name>
<dbReference type="EMBL" id="JAAIVB010000085">
    <property type="protein sequence ID" value="NEX64859.1"/>
    <property type="molecule type" value="Genomic_DNA"/>
</dbReference>
<dbReference type="InterPro" id="IPR025202">
    <property type="entry name" value="PLD-like_dom"/>
</dbReference>
<comment type="caution">
    <text evidence="3">The sequence shown here is derived from an EMBL/GenBank/DDBJ whole genome shotgun (WGS) entry which is preliminary data.</text>
</comment>
<dbReference type="SMART" id="SM00155">
    <property type="entry name" value="PLDc"/>
    <property type="match status" value="2"/>
</dbReference>
<reference evidence="3 4" key="1">
    <citation type="submission" date="2020-02" db="EMBL/GenBank/DDBJ databases">
        <authorList>
            <person name="Kim M.K."/>
        </authorList>
    </citation>
    <scope>NUCLEOTIDE SEQUENCE [LARGE SCALE GENOMIC DNA]</scope>
    <source>
        <strain evidence="3 4">17J57-3</strain>
    </source>
</reference>
<evidence type="ECO:0000259" key="2">
    <source>
        <dbReference type="PROSITE" id="PS50035"/>
    </source>
</evidence>
<dbReference type="CDD" id="cd09110">
    <property type="entry name" value="PLDc_CLS_1"/>
    <property type="match status" value="1"/>
</dbReference>
<keyword evidence="1" id="KW-1133">Transmembrane helix</keyword>
<dbReference type="Pfam" id="PF13091">
    <property type="entry name" value="PLDc_2"/>
    <property type="match status" value="2"/>
</dbReference>
<keyword evidence="1" id="KW-0812">Transmembrane</keyword>